<dbReference type="InParanoid" id="F1Z9S0"/>
<dbReference type="SUPFAM" id="SSF55073">
    <property type="entry name" value="Nucleotide cyclase"/>
    <property type="match status" value="1"/>
</dbReference>
<comment type="caution">
    <text evidence="3">The sequence shown here is derived from an EMBL/GenBank/DDBJ whole genome shotgun (WGS) entry which is preliminary data.</text>
</comment>
<keyword evidence="4" id="KW-1185">Reference proteome</keyword>
<dbReference type="PROSITE" id="PS50883">
    <property type="entry name" value="EAL"/>
    <property type="match status" value="1"/>
</dbReference>
<dbReference type="HOGENOM" id="CLU_000445_70_50_5"/>
<dbReference type="InterPro" id="IPR000160">
    <property type="entry name" value="GGDEF_dom"/>
</dbReference>
<evidence type="ECO:0000313" key="3">
    <source>
        <dbReference type="EMBL" id="EGD58672.1"/>
    </source>
</evidence>
<gene>
    <name evidence="3" type="ORF">Y88_0729</name>
</gene>
<dbReference type="eggNOG" id="COG2200">
    <property type="taxonomic scope" value="Bacteria"/>
</dbReference>
<dbReference type="PANTHER" id="PTHR33121">
    <property type="entry name" value="CYCLIC DI-GMP PHOSPHODIESTERASE PDEF"/>
    <property type="match status" value="1"/>
</dbReference>
<evidence type="ECO:0000313" key="4">
    <source>
        <dbReference type="Proteomes" id="UP000004728"/>
    </source>
</evidence>
<dbReference type="SUPFAM" id="SSF141868">
    <property type="entry name" value="EAL domain-like"/>
    <property type="match status" value="1"/>
</dbReference>
<dbReference type="SMART" id="SM00052">
    <property type="entry name" value="EAL"/>
    <property type="match status" value="1"/>
</dbReference>
<proteinExistence type="predicted"/>
<dbReference type="AlphaFoldDB" id="F1Z9S0"/>
<dbReference type="InterPro" id="IPR043128">
    <property type="entry name" value="Rev_trsase/Diguanyl_cyclase"/>
</dbReference>
<dbReference type="GO" id="GO:0071111">
    <property type="term" value="F:cyclic-guanylate-specific phosphodiesterase activity"/>
    <property type="evidence" value="ECO:0007669"/>
    <property type="project" value="InterPro"/>
</dbReference>
<organism evidence="3 4">
    <name type="scientific">Novosphingobium nitrogenifigens DSM 19370</name>
    <dbReference type="NCBI Taxonomy" id="983920"/>
    <lineage>
        <taxon>Bacteria</taxon>
        <taxon>Pseudomonadati</taxon>
        <taxon>Pseudomonadota</taxon>
        <taxon>Alphaproteobacteria</taxon>
        <taxon>Sphingomonadales</taxon>
        <taxon>Sphingomonadaceae</taxon>
        <taxon>Novosphingobium</taxon>
    </lineage>
</organism>
<dbReference type="Pfam" id="PF00990">
    <property type="entry name" value="GGDEF"/>
    <property type="match status" value="1"/>
</dbReference>
<dbReference type="OrthoDB" id="9814202at2"/>
<evidence type="ECO:0000259" key="1">
    <source>
        <dbReference type="PROSITE" id="PS50883"/>
    </source>
</evidence>
<dbReference type="SMART" id="SM00267">
    <property type="entry name" value="GGDEF"/>
    <property type="match status" value="1"/>
</dbReference>
<dbReference type="InterPro" id="IPR035919">
    <property type="entry name" value="EAL_sf"/>
</dbReference>
<feature type="domain" description="EAL" evidence="1">
    <location>
        <begin position="197"/>
        <end position="445"/>
    </location>
</feature>
<dbReference type="InterPro" id="IPR029787">
    <property type="entry name" value="Nucleotide_cyclase"/>
</dbReference>
<evidence type="ECO:0000259" key="2">
    <source>
        <dbReference type="PROSITE" id="PS50887"/>
    </source>
</evidence>
<accession>F1Z9S0</accession>
<reference evidence="3 4" key="1">
    <citation type="journal article" date="2012" name="J. Bacteriol.">
        <title>Draft Genome Sequence of Novosphingobium nitrogenifigens Y88T.</title>
        <authorList>
            <person name="Strabala T.J."/>
            <person name="Macdonald L."/>
            <person name="Liu V."/>
            <person name="Smit A.M."/>
        </authorList>
    </citation>
    <scope>NUCLEOTIDE SEQUENCE [LARGE SCALE GENOMIC DNA]</scope>
    <source>
        <strain evidence="3 4">DSM 19370</strain>
    </source>
</reference>
<feature type="domain" description="GGDEF" evidence="2">
    <location>
        <begin position="48"/>
        <end position="189"/>
    </location>
</feature>
<name>F1Z9S0_9SPHN</name>
<dbReference type="CDD" id="cd01948">
    <property type="entry name" value="EAL"/>
    <property type="match status" value="1"/>
</dbReference>
<sequence>MMILHDSWIIPARMTGDQDAAIDSTDLLTGLASAEAARTWLRRTAPAAPVLAMLVSLPRLQAVNLAYGKTHGDQVLIEVARRVADFVDVELGSAALVARLGGGKFLVATVQDTSRERWQYLGEALGRAIARTLTVRGEEFHLLPRTVLLRSSALGEEGGSGEALLHHLEETATTLDRLSGRRMLWADDVLGTPGASLAVLEGELLGAMHRDEISVLFQPQFDVATGRLAGAEALARWEHPRFGQISAETLFAVADRGDHVAQLSRHIIGRAMALATQWPGHLRLSLNITAEDFALGDVVRTVRHLLGETGFAAGRLTLEITEQSLISDFEACARALRALATDGVRVALDDFGTGFSNFRTLKALPLDALKLDKSLVKDIAHDPRDRAIVSAVIAMARALAMKVIAEGVEHQQQLAILREEGCDLFQGFLRSGPMAPLEFLRLTSS</sequence>
<dbReference type="Gene3D" id="3.30.70.270">
    <property type="match status" value="1"/>
</dbReference>
<dbReference type="Pfam" id="PF00563">
    <property type="entry name" value="EAL"/>
    <property type="match status" value="1"/>
</dbReference>
<dbReference type="EMBL" id="AEWJ01000041">
    <property type="protein sequence ID" value="EGD58672.1"/>
    <property type="molecule type" value="Genomic_DNA"/>
</dbReference>
<dbReference type="PROSITE" id="PS50887">
    <property type="entry name" value="GGDEF"/>
    <property type="match status" value="1"/>
</dbReference>
<dbReference type="InterPro" id="IPR050706">
    <property type="entry name" value="Cyclic-di-GMP_PDE-like"/>
</dbReference>
<dbReference type="InterPro" id="IPR001633">
    <property type="entry name" value="EAL_dom"/>
</dbReference>
<protein>
    <submittedName>
        <fullName evidence="3">Diguanylate cyclase/phosphodiesterase</fullName>
    </submittedName>
</protein>
<dbReference type="Proteomes" id="UP000004728">
    <property type="component" value="Unassembled WGS sequence"/>
</dbReference>
<dbReference type="Gene3D" id="3.20.20.450">
    <property type="entry name" value="EAL domain"/>
    <property type="match status" value="1"/>
</dbReference>
<dbReference type="STRING" id="983920.Y88_0729"/>
<dbReference type="PANTHER" id="PTHR33121:SF79">
    <property type="entry name" value="CYCLIC DI-GMP PHOSPHODIESTERASE PDED-RELATED"/>
    <property type="match status" value="1"/>
</dbReference>